<dbReference type="Proteomes" id="UP001595867">
    <property type="component" value="Unassembled WGS sequence"/>
</dbReference>
<keyword evidence="2" id="KW-1185">Reference proteome</keyword>
<organism evidence="1 2">
    <name type="scientific">Actinoplanes subglobosus</name>
    <dbReference type="NCBI Taxonomy" id="1547892"/>
    <lineage>
        <taxon>Bacteria</taxon>
        <taxon>Bacillati</taxon>
        <taxon>Actinomycetota</taxon>
        <taxon>Actinomycetes</taxon>
        <taxon>Micromonosporales</taxon>
        <taxon>Micromonosporaceae</taxon>
        <taxon>Actinoplanes</taxon>
    </lineage>
</organism>
<name>A0ABV8J0U6_9ACTN</name>
<protein>
    <submittedName>
        <fullName evidence="1">Uncharacterized protein</fullName>
    </submittedName>
</protein>
<proteinExistence type="predicted"/>
<dbReference type="EMBL" id="JBHSBL010000019">
    <property type="protein sequence ID" value="MFC4068768.1"/>
    <property type="molecule type" value="Genomic_DNA"/>
</dbReference>
<evidence type="ECO:0000313" key="2">
    <source>
        <dbReference type="Proteomes" id="UP001595867"/>
    </source>
</evidence>
<dbReference type="RefSeq" id="WP_378069655.1">
    <property type="nucleotide sequence ID" value="NZ_JBHSBL010000019.1"/>
</dbReference>
<sequence>MIDFELIMPDGWVHIPTTPESARLRARTIDALVKARLPDSLPRDKAAPFRKMLRAQLTEATDDAARNGARAVVLPLTEYRDGWRVPGSLLITVLEEPDEDAPDPKALIGALLQEAGPDGARLELGGGPAARITEVIGGDPVGRKAPSLKVSYYVAHPEVAGVWALLTYTVLTDGDLESDVLTAVCLLFDTVVGTLRWADRIDVPTEDELISILESSV</sequence>
<evidence type="ECO:0000313" key="1">
    <source>
        <dbReference type="EMBL" id="MFC4068768.1"/>
    </source>
</evidence>
<comment type="caution">
    <text evidence="1">The sequence shown here is derived from an EMBL/GenBank/DDBJ whole genome shotgun (WGS) entry which is preliminary data.</text>
</comment>
<accession>A0ABV8J0U6</accession>
<gene>
    <name evidence="1" type="ORF">ACFO0C_27885</name>
</gene>
<reference evidence="2" key="1">
    <citation type="journal article" date="2019" name="Int. J. Syst. Evol. Microbiol.">
        <title>The Global Catalogue of Microorganisms (GCM) 10K type strain sequencing project: providing services to taxonomists for standard genome sequencing and annotation.</title>
        <authorList>
            <consortium name="The Broad Institute Genomics Platform"/>
            <consortium name="The Broad Institute Genome Sequencing Center for Infectious Disease"/>
            <person name="Wu L."/>
            <person name="Ma J."/>
        </authorList>
    </citation>
    <scope>NUCLEOTIDE SEQUENCE [LARGE SCALE GENOMIC DNA]</scope>
    <source>
        <strain evidence="2">TBRC 5832</strain>
    </source>
</reference>